<dbReference type="SMART" id="SM00388">
    <property type="entry name" value="HisKA"/>
    <property type="match status" value="1"/>
</dbReference>
<keyword evidence="7 15" id="KW-0812">Transmembrane</keyword>
<evidence type="ECO:0000256" key="1">
    <source>
        <dbReference type="ARBA" id="ARBA00000085"/>
    </source>
</evidence>
<dbReference type="CDD" id="cd00082">
    <property type="entry name" value="HisKA"/>
    <property type="match status" value="1"/>
</dbReference>
<evidence type="ECO:0000256" key="6">
    <source>
        <dbReference type="ARBA" id="ARBA00022679"/>
    </source>
</evidence>
<dbReference type="InterPro" id="IPR003661">
    <property type="entry name" value="HisK_dim/P_dom"/>
</dbReference>
<dbReference type="PANTHER" id="PTHR42878:SF3">
    <property type="entry name" value="HISTIDINE PROTEIN KINASE SAES"/>
    <property type="match status" value="1"/>
</dbReference>
<dbReference type="PRINTS" id="PR00344">
    <property type="entry name" value="BCTRLSENSOR"/>
</dbReference>
<evidence type="ECO:0000313" key="19">
    <source>
        <dbReference type="Proteomes" id="UP001649230"/>
    </source>
</evidence>
<dbReference type="Gene3D" id="3.30.565.10">
    <property type="entry name" value="Histidine kinase-like ATPase, C-terminal domain"/>
    <property type="match status" value="1"/>
</dbReference>
<evidence type="ECO:0000256" key="15">
    <source>
        <dbReference type="SAM" id="Phobius"/>
    </source>
</evidence>
<dbReference type="Pfam" id="PF00512">
    <property type="entry name" value="HisKA"/>
    <property type="match status" value="1"/>
</dbReference>
<evidence type="ECO:0000256" key="7">
    <source>
        <dbReference type="ARBA" id="ARBA00022692"/>
    </source>
</evidence>
<dbReference type="PROSITE" id="PS50109">
    <property type="entry name" value="HIS_KIN"/>
    <property type="match status" value="1"/>
</dbReference>
<dbReference type="SUPFAM" id="SSF47384">
    <property type="entry name" value="Homodimeric domain of signal transducing histidine kinase"/>
    <property type="match status" value="1"/>
</dbReference>
<keyword evidence="12" id="KW-0902">Two-component regulatory system</keyword>
<keyword evidence="11 15" id="KW-1133">Transmembrane helix</keyword>
<evidence type="ECO:0000256" key="14">
    <source>
        <dbReference type="SAM" id="Coils"/>
    </source>
</evidence>
<dbReference type="SUPFAM" id="SSF55874">
    <property type="entry name" value="ATPase domain of HSP90 chaperone/DNA topoisomerase II/histidine kinase"/>
    <property type="match status" value="1"/>
</dbReference>
<dbReference type="Pfam" id="PF00672">
    <property type="entry name" value="HAMP"/>
    <property type="match status" value="1"/>
</dbReference>
<evidence type="ECO:0000256" key="9">
    <source>
        <dbReference type="ARBA" id="ARBA00022777"/>
    </source>
</evidence>
<evidence type="ECO:0000256" key="2">
    <source>
        <dbReference type="ARBA" id="ARBA00004651"/>
    </source>
</evidence>
<keyword evidence="8" id="KW-0547">Nucleotide-binding</keyword>
<gene>
    <name evidence="18" type="ORF">L0M14_14880</name>
</gene>
<dbReference type="InterPro" id="IPR050351">
    <property type="entry name" value="BphY/WalK/GraS-like"/>
</dbReference>
<dbReference type="Gene3D" id="3.30.450.20">
    <property type="entry name" value="PAS domain"/>
    <property type="match status" value="1"/>
</dbReference>
<dbReference type="Proteomes" id="UP001649230">
    <property type="component" value="Chromosome"/>
</dbReference>
<dbReference type="PANTHER" id="PTHR42878">
    <property type="entry name" value="TWO-COMPONENT HISTIDINE KINASE"/>
    <property type="match status" value="1"/>
</dbReference>
<dbReference type="Gene3D" id="1.10.8.500">
    <property type="entry name" value="HAMP domain in histidine kinase"/>
    <property type="match status" value="1"/>
</dbReference>
<feature type="domain" description="Histidine kinase" evidence="16">
    <location>
        <begin position="401"/>
        <end position="625"/>
    </location>
</feature>
<keyword evidence="6" id="KW-0808">Transferase</keyword>
<name>A0ABY3SCP8_9BACL</name>
<dbReference type="EMBL" id="CP090978">
    <property type="protein sequence ID" value="UJF31175.1"/>
    <property type="molecule type" value="Genomic_DNA"/>
</dbReference>
<keyword evidence="14" id="KW-0175">Coiled coil</keyword>
<feature type="domain" description="HAMP" evidence="17">
    <location>
        <begin position="202"/>
        <end position="254"/>
    </location>
</feature>
<feature type="transmembrane region" description="Helical" evidence="15">
    <location>
        <begin position="181"/>
        <end position="201"/>
    </location>
</feature>
<reference evidence="18 19" key="1">
    <citation type="journal article" date="2024" name="Int. J. Syst. Evol. Microbiol.">
        <title>Paenibacillus hexagrammi sp. nov., a novel bacterium isolated from the gut content of Hexagrammos agrammus.</title>
        <authorList>
            <person name="Jung H.K."/>
            <person name="Kim D.G."/>
            <person name="Zin H."/>
            <person name="Park J."/>
            <person name="Jung H."/>
            <person name="Kim Y.O."/>
            <person name="Kong H.J."/>
            <person name="Kim J.W."/>
            <person name="Kim Y.S."/>
        </authorList>
    </citation>
    <scope>NUCLEOTIDE SEQUENCE [LARGE SCALE GENOMIC DNA]</scope>
    <source>
        <strain evidence="18 19">YPD9-1</strain>
    </source>
</reference>
<keyword evidence="19" id="KW-1185">Reference proteome</keyword>
<dbReference type="GO" id="GO:0005524">
    <property type="term" value="F:ATP binding"/>
    <property type="evidence" value="ECO:0007669"/>
    <property type="project" value="UniProtKB-KW"/>
</dbReference>
<evidence type="ECO:0000256" key="11">
    <source>
        <dbReference type="ARBA" id="ARBA00022989"/>
    </source>
</evidence>
<dbReference type="RefSeq" id="WP_235117524.1">
    <property type="nucleotide sequence ID" value="NZ_CP090978.1"/>
</dbReference>
<feature type="coiled-coil region" evidence="14">
    <location>
        <begin position="246"/>
        <end position="273"/>
    </location>
</feature>
<dbReference type="InterPro" id="IPR036097">
    <property type="entry name" value="HisK_dim/P_sf"/>
</dbReference>
<comment type="subcellular location">
    <subcellularLocation>
        <location evidence="2">Cell membrane</location>
        <topology evidence="2">Multi-pass membrane protein</topology>
    </subcellularLocation>
</comment>
<dbReference type="InterPro" id="IPR036890">
    <property type="entry name" value="HATPase_C_sf"/>
</dbReference>
<dbReference type="InterPro" id="IPR003660">
    <property type="entry name" value="HAMP_dom"/>
</dbReference>
<dbReference type="CDD" id="cd00075">
    <property type="entry name" value="HATPase"/>
    <property type="match status" value="1"/>
</dbReference>
<dbReference type="Pfam" id="PF02518">
    <property type="entry name" value="HATPase_c"/>
    <property type="match status" value="1"/>
</dbReference>
<keyword evidence="13 15" id="KW-0472">Membrane</keyword>
<evidence type="ECO:0000256" key="3">
    <source>
        <dbReference type="ARBA" id="ARBA00012438"/>
    </source>
</evidence>
<evidence type="ECO:0000259" key="16">
    <source>
        <dbReference type="PROSITE" id="PS50109"/>
    </source>
</evidence>
<dbReference type="SUPFAM" id="SSF55785">
    <property type="entry name" value="PYP-like sensor domain (PAS domain)"/>
    <property type="match status" value="1"/>
</dbReference>
<dbReference type="EC" id="2.7.13.3" evidence="3"/>
<dbReference type="InterPro" id="IPR035965">
    <property type="entry name" value="PAS-like_dom_sf"/>
</dbReference>
<dbReference type="InterPro" id="IPR004358">
    <property type="entry name" value="Sig_transdc_His_kin-like_C"/>
</dbReference>
<evidence type="ECO:0000256" key="5">
    <source>
        <dbReference type="ARBA" id="ARBA00022553"/>
    </source>
</evidence>
<evidence type="ECO:0000313" key="18">
    <source>
        <dbReference type="EMBL" id="UJF31175.1"/>
    </source>
</evidence>
<dbReference type="SMART" id="SM00304">
    <property type="entry name" value="HAMP"/>
    <property type="match status" value="1"/>
</dbReference>
<dbReference type="InterPro" id="IPR005467">
    <property type="entry name" value="His_kinase_dom"/>
</dbReference>
<dbReference type="InterPro" id="IPR041328">
    <property type="entry name" value="HisK_sensor"/>
</dbReference>
<evidence type="ECO:0000259" key="17">
    <source>
        <dbReference type="PROSITE" id="PS50885"/>
    </source>
</evidence>
<protein>
    <recommendedName>
        <fullName evidence="3">histidine kinase</fullName>
        <ecNumber evidence="3">2.7.13.3</ecNumber>
    </recommendedName>
</protein>
<evidence type="ECO:0000256" key="10">
    <source>
        <dbReference type="ARBA" id="ARBA00022840"/>
    </source>
</evidence>
<keyword evidence="10 18" id="KW-0067">ATP-binding</keyword>
<keyword evidence="5" id="KW-0597">Phosphoprotein</keyword>
<keyword evidence="4" id="KW-1003">Cell membrane</keyword>
<evidence type="ECO:0000256" key="13">
    <source>
        <dbReference type="ARBA" id="ARBA00023136"/>
    </source>
</evidence>
<comment type="catalytic activity">
    <reaction evidence="1">
        <text>ATP + protein L-histidine = ADP + protein N-phospho-L-histidine.</text>
        <dbReference type="EC" id="2.7.13.3"/>
    </reaction>
</comment>
<dbReference type="CDD" id="cd06225">
    <property type="entry name" value="HAMP"/>
    <property type="match status" value="1"/>
</dbReference>
<sequence length="629" mass="70273">MFIFRSVVGKLWITIIGLVAVVLLILGFFLVNYMENYFSQAKDQKNDIQKLANQFSLEATRHLDDLKFYQLSNELLSLQDARMLLVKSNYEEMSIPVSADSSVASYHASDFFSEDELKQVMESQTIIKQIGRDESGKFLTGTEYLAAAVPLRDQQGGIQGAVVLYQSLQSLEATQWYMLKLFVYVSIVGFLMTTFFAFFLFSRITRPLQQLKKAADLITMGEYGTRVPIMSKDEIGELAKTFNHMGEKLRESIKELSEEKEHLSSVLRSMTDAVITLDAEGTVILTNPQGNKIVQEWSEIEWEDDIVTRPIKQDTALGDWGLTSLSLPSGEPIPVPLIPLFEAVVAEPSETASKLHVQNGVWSVAMTPLYSRDQVRGAVAVLRDITEEERLDKLRKDFVANVSHELRTPLSMLQGYSEALLDDIAATPEERKELAQVIHDESLRMGRLVRDLLDLARMEAGHLELYFREVEVDSLLRRMHRKFSVLAKERGISLSAELPETPLILRKADEDRLEQVLTNLLDNAFRHTASGARIAVKAGQAVLREQPAIRIEVSDAGQGIPADDLPYIFERFYKADKARTRGSSGGTGLGLAIVKNIVDAHQGSVSVQSALGQGTTFTILIPCNPKAVS</sequence>
<accession>A0ABY3SCP8</accession>
<dbReference type="SMART" id="SM00387">
    <property type="entry name" value="HATPase_c"/>
    <property type="match status" value="1"/>
</dbReference>
<proteinExistence type="predicted"/>
<evidence type="ECO:0000256" key="12">
    <source>
        <dbReference type="ARBA" id="ARBA00023012"/>
    </source>
</evidence>
<dbReference type="PROSITE" id="PS50885">
    <property type="entry name" value="HAMP"/>
    <property type="match status" value="1"/>
</dbReference>
<evidence type="ECO:0000256" key="4">
    <source>
        <dbReference type="ARBA" id="ARBA00022475"/>
    </source>
</evidence>
<dbReference type="Gene3D" id="1.10.287.130">
    <property type="match status" value="1"/>
</dbReference>
<dbReference type="InterPro" id="IPR003594">
    <property type="entry name" value="HATPase_dom"/>
</dbReference>
<organism evidence="18 19">
    <name type="scientific">Paenibacillus hexagrammi</name>
    <dbReference type="NCBI Taxonomy" id="2908839"/>
    <lineage>
        <taxon>Bacteria</taxon>
        <taxon>Bacillati</taxon>
        <taxon>Bacillota</taxon>
        <taxon>Bacilli</taxon>
        <taxon>Bacillales</taxon>
        <taxon>Paenibacillaceae</taxon>
        <taxon>Paenibacillus</taxon>
    </lineage>
</organism>
<keyword evidence="9" id="KW-0418">Kinase</keyword>
<evidence type="ECO:0000256" key="8">
    <source>
        <dbReference type="ARBA" id="ARBA00022741"/>
    </source>
</evidence>
<feature type="transmembrane region" description="Helical" evidence="15">
    <location>
        <begin position="12"/>
        <end position="33"/>
    </location>
</feature>
<dbReference type="Pfam" id="PF18698">
    <property type="entry name" value="HisK_sensor"/>
    <property type="match status" value="1"/>
</dbReference>
<dbReference type="SUPFAM" id="SSF158472">
    <property type="entry name" value="HAMP domain-like"/>
    <property type="match status" value="1"/>
</dbReference>